<dbReference type="EMBL" id="PGOL01001789">
    <property type="protein sequence ID" value="PKI54307.1"/>
    <property type="molecule type" value="Genomic_DNA"/>
</dbReference>
<evidence type="ECO:0000313" key="4">
    <source>
        <dbReference type="Proteomes" id="UP000233551"/>
    </source>
</evidence>
<dbReference type="PANTHER" id="PTHR32108:SF9">
    <property type="entry name" value="REVERSE TRANSCRIPTASE RNASE H-LIKE DOMAIN-CONTAINING PROTEIN"/>
    <property type="match status" value="1"/>
</dbReference>
<gene>
    <name evidence="3" type="ORF">CRG98_025298</name>
</gene>
<dbReference type="PROSITE" id="PS50174">
    <property type="entry name" value="G_PATCH"/>
    <property type="match status" value="1"/>
</dbReference>
<feature type="region of interest" description="Disordered" evidence="1">
    <location>
        <begin position="100"/>
        <end position="122"/>
    </location>
</feature>
<feature type="domain" description="G-patch" evidence="2">
    <location>
        <begin position="264"/>
        <end position="310"/>
    </location>
</feature>
<evidence type="ECO:0000313" key="3">
    <source>
        <dbReference type="EMBL" id="PKI54307.1"/>
    </source>
</evidence>
<sequence length="370" mass="40270">MIDAKELSFNAVRPPNVQANPLPNHGPAQGPSINMISICALGEDESEQGGPSPFVIEYIPAEAAVGFTGIDAPPAPFVIDIPAQEPYSDDKVPWTYEGDKGKAPTAETEAIPGVPPTPPKKVTEEETQAFMKSIKASEYKVVEQMAKSPAYISLLALLLNSEPHREALLRVLTAAQVPKGTSPDRIEETINSIFSNTISFSDNDLPSEGCAHSRALHIVCKCNNHIVDLNRVRSSKTAVRAFDGSRRETISVIRDYGEAEPSRADRMIGKVLLRHNYIPGTGLGARGQGINRPIEVEEYKHRRGLGFRPSCHEIIEACRGNHLHRLAMHHGRLNRGMQVPPLSHFFPGPSLIIGSTLDGPSSDFDDTPDA</sequence>
<keyword evidence="4" id="KW-1185">Reference proteome</keyword>
<name>A0A2I0JDK0_PUNGR</name>
<dbReference type="GO" id="GO:0003676">
    <property type="term" value="F:nucleic acid binding"/>
    <property type="evidence" value="ECO:0007669"/>
    <property type="project" value="InterPro"/>
</dbReference>
<evidence type="ECO:0000256" key="1">
    <source>
        <dbReference type="SAM" id="MobiDB-lite"/>
    </source>
</evidence>
<reference evidence="3 4" key="1">
    <citation type="submission" date="2017-11" db="EMBL/GenBank/DDBJ databases">
        <title>De-novo sequencing of pomegranate (Punica granatum L.) genome.</title>
        <authorList>
            <person name="Akparov Z."/>
            <person name="Amiraslanov A."/>
            <person name="Hajiyeva S."/>
            <person name="Abbasov M."/>
            <person name="Kaur K."/>
            <person name="Hamwieh A."/>
            <person name="Solovyev V."/>
            <person name="Salamov A."/>
            <person name="Braich B."/>
            <person name="Kosarev P."/>
            <person name="Mahmoud A."/>
            <person name="Hajiyev E."/>
            <person name="Babayeva S."/>
            <person name="Izzatullayeva V."/>
            <person name="Mammadov A."/>
            <person name="Mammadov A."/>
            <person name="Sharifova S."/>
            <person name="Ojaghi J."/>
            <person name="Eynullazada K."/>
            <person name="Bayramov B."/>
            <person name="Abdulazimova A."/>
            <person name="Shahmuradov I."/>
        </authorList>
    </citation>
    <scope>NUCLEOTIDE SEQUENCE [LARGE SCALE GENOMIC DNA]</scope>
    <source>
        <strain evidence="4">cv. AG2017</strain>
        <tissue evidence="3">Leaf</tissue>
    </source>
</reference>
<dbReference type="InterPro" id="IPR000467">
    <property type="entry name" value="G_patch_dom"/>
</dbReference>
<dbReference type="SMART" id="SM00443">
    <property type="entry name" value="G_patch"/>
    <property type="match status" value="1"/>
</dbReference>
<dbReference type="Proteomes" id="UP000233551">
    <property type="component" value="Unassembled WGS sequence"/>
</dbReference>
<proteinExistence type="predicted"/>
<accession>A0A2I0JDK0</accession>
<protein>
    <recommendedName>
        <fullName evidence="2">G-patch domain-containing protein</fullName>
    </recommendedName>
</protein>
<feature type="region of interest" description="Disordered" evidence="1">
    <location>
        <begin position="1"/>
        <end position="29"/>
    </location>
</feature>
<dbReference type="PANTHER" id="PTHR32108">
    <property type="entry name" value="DNA-DIRECTED RNA POLYMERASE SUBUNIT ALPHA"/>
    <property type="match status" value="1"/>
</dbReference>
<dbReference type="AlphaFoldDB" id="A0A2I0JDK0"/>
<comment type="caution">
    <text evidence="3">The sequence shown here is derived from an EMBL/GenBank/DDBJ whole genome shotgun (WGS) entry which is preliminary data.</text>
</comment>
<dbReference type="Pfam" id="PF01585">
    <property type="entry name" value="G-patch"/>
    <property type="match status" value="1"/>
</dbReference>
<evidence type="ECO:0000259" key="2">
    <source>
        <dbReference type="PROSITE" id="PS50174"/>
    </source>
</evidence>
<organism evidence="3 4">
    <name type="scientific">Punica granatum</name>
    <name type="common">Pomegranate</name>
    <dbReference type="NCBI Taxonomy" id="22663"/>
    <lineage>
        <taxon>Eukaryota</taxon>
        <taxon>Viridiplantae</taxon>
        <taxon>Streptophyta</taxon>
        <taxon>Embryophyta</taxon>
        <taxon>Tracheophyta</taxon>
        <taxon>Spermatophyta</taxon>
        <taxon>Magnoliopsida</taxon>
        <taxon>eudicotyledons</taxon>
        <taxon>Gunneridae</taxon>
        <taxon>Pentapetalae</taxon>
        <taxon>rosids</taxon>
        <taxon>malvids</taxon>
        <taxon>Myrtales</taxon>
        <taxon>Lythraceae</taxon>
        <taxon>Punica</taxon>
    </lineage>
</organism>